<protein>
    <submittedName>
        <fullName evidence="3">Flavin oxidoreductase</fullName>
    </submittedName>
</protein>
<dbReference type="Proteomes" id="UP000187151">
    <property type="component" value="Unassembled WGS sequence"/>
</dbReference>
<proteinExistence type="predicted"/>
<feature type="domain" description="Flavin reductase like" evidence="2">
    <location>
        <begin position="11"/>
        <end position="156"/>
    </location>
</feature>
<accession>A0ABX3GBZ5</accession>
<evidence type="ECO:0000313" key="3">
    <source>
        <dbReference type="EMBL" id="OLZ73725.1"/>
    </source>
</evidence>
<dbReference type="PANTHER" id="PTHR30466:SF15">
    <property type="entry name" value="POSSIBLE OXIDOREDUCTASE"/>
    <property type="match status" value="1"/>
</dbReference>
<keyword evidence="4" id="KW-1185">Reference proteome</keyword>
<dbReference type="InterPro" id="IPR050268">
    <property type="entry name" value="NADH-dep_flavin_reductase"/>
</dbReference>
<keyword evidence="1" id="KW-0560">Oxidoreductase</keyword>
<dbReference type="PANTHER" id="PTHR30466">
    <property type="entry name" value="FLAVIN REDUCTASE"/>
    <property type="match status" value="1"/>
</dbReference>
<dbReference type="SMART" id="SM00903">
    <property type="entry name" value="Flavin_Reduct"/>
    <property type="match status" value="1"/>
</dbReference>
<evidence type="ECO:0000256" key="1">
    <source>
        <dbReference type="ARBA" id="ARBA00023002"/>
    </source>
</evidence>
<name>A0ABX3GBZ5_9ACTN</name>
<organism evidence="3 4">
    <name type="scientific">Streptomyces amritsarensis</name>
    <dbReference type="NCBI Taxonomy" id="681158"/>
    <lineage>
        <taxon>Bacteria</taxon>
        <taxon>Bacillati</taxon>
        <taxon>Actinomycetota</taxon>
        <taxon>Actinomycetes</taxon>
        <taxon>Kitasatosporales</taxon>
        <taxon>Streptomycetaceae</taxon>
        <taxon>Streptomyces</taxon>
    </lineage>
</organism>
<dbReference type="EMBL" id="MQUR01000002">
    <property type="protein sequence ID" value="OLZ73725.1"/>
    <property type="molecule type" value="Genomic_DNA"/>
</dbReference>
<dbReference type="RefSeq" id="WP_076042931.1">
    <property type="nucleotide sequence ID" value="NZ_JBHYUY010000010.1"/>
</dbReference>
<evidence type="ECO:0000313" key="4">
    <source>
        <dbReference type="Proteomes" id="UP000187151"/>
    </source>
</evidence>
<dbReference type="Pfam" id="PF01613">
    <property type="entry name" value="Flavin_Reduct"/>
    <property type="match status" value="1"/>
</dbReference>
<dbReference type="InterPro" id="IPR002563">
    <property type="entry name" value="Flavin_Rdtase-like_dom"/>
</dbReference>
<dbReference type="SUPFAM" id="SSF50475">
    <property type="entry name" value="FMN-binding split barrel"/>
    <property type="match status" value="1"/>
</dbReference>
<comment type="caution">
    <text evidence="3">The sequence shown here is derived from an EMBL/GenBank/DDBJ whole genome shotgun (WGS) entry which is preliminary data.</text>
</comment>
<dbReference type="InterPro" id="IPR012349">
    <property type="entry name" value="Split_barrel_FMN-bd"/>
</dbReference>
<dbReference type="Gene3D" id="2.30.110.10">
    <property type="entry name" value="Electron Transport, Fmn-binding Protein, Chain A"/>
    <property type="match status" value="1"/>
</dbReference>
<reference evidence="3 4" key="1">
    <citation type="submission" date="2016-01" db="EMBL/GenBank/DDBJ databases">
        <title>Streptomyces amritsarensis strain MTCC 11845 genome sequencing and assembly.</title>
        <authorList>
            <person name="Sharma D."/>
            <person name="Nair G.R."/>
            <person name="Kaur G."/>
            <person name="Manhas R.K."/>
            <person name="Mayilraj S."/>
        </authorList>
    </citation>
    <scope>NUCLEOTIDE SEQUENCE [LARGE SCALE GENOMIC DNA]</scope>
    <source>
        <strain evidence="3 4">MTCC 11845</strain>
    </source>
</reference>
<sequence length="162" mass="17469">MAELDAFTDVLDHPVYVVTAAAGDRRAGCLVGFASQCSIDPPRFMVWLSKANHTYTVARTASHLAVHALRDDQKPTAELFGGRTGDDTDKFENLAWQRSPHAPTPILQDAAAWFLGRIEGHTDGGDHVGFLLAPVEASRPGPERPPLLLLSRVADLTPGHPA</sequence>
<gene>
    <name evidence="3" type="ORF">AVW11_01200</name>
</gene>
<evidence type="ECO:0000259" key="2">
    <source>
        <dbReference type="SMART" id="SM00903"/>
    </source>
</evidence>